<evidence type="ECO:0000313" key="8">
    <source>
        <dbReference type="RefSeq" id="XP_034110016.1"/>
    </source>
</evidence>
<evidence type="ECO:0000313" key="10">
    <source>
        <dbReference type="RefSeq" id="XP_034110018.1"/>
    </source>
</evidence>
<accession>A0A6P8XCV3</accession>
<evidence type="ECO:0000313" key="9">
    <source>
        <dbReference type="RefSeq" id="XP_034110017.1"/>
    </source>
</evidence>
<evidence type="ECO:0000256" key="1">
    <source>
        <dbReference type="ARBA" id="ARBA00004177"/>
    </source>
</evidence>
<dbReference type="PANTHER" id="PTHR12233">
    <property type="entry name" value="VACUOLAR PROTEIN SORTING 26 RELATED"/>
    <property type="match status" value="1"/>
</dbReference>
<evidence type="ECO:0000256" key="6">
    <source>
        <dbReference type="ARBA" id="ARBA00093474"/>
    </source>
</evidence>
<dbReference type="GO" id="GO:0005768">
    <property type="term" value="C:endosome"/>
    <property type="evidence" value="ECO:0007669"/>
    <property type="project" value="UniProtKB-SubCell"/>
</dbReference>
<gene>
    <name evidence="10" type="primary">LOC117571770</name>
    <name evidence="8" type="synonym">LOC117571767</name>
    <name evidence="9" type="synonym">LOC117571768</name>
</gene>
<name>A0A6P8XCV3_DROAB</name>
<dbReference type="OrthoDB" id="10263384at2759"/>
<dbReference type="Gene3D" id="2.60.40.640">
    <property type="match status" value="2"/>
</dbReference>
<comment type="subcellular location">
    <subcellularLocation>
        <location evidence="1">Endosome</location>
    </subcellularLocation>
</comment>
<evidence type="ECO:0000256" key="4">
    <source>
        <dbReference type="ARBA" id="ARBA00067597"/>
    </source>
</evidence>
<dbReference type="GeneID" id="117571770"/>
<keyword evidence="3" id="KW-0967">Endosome</keyword>
<evidence type="ECO:0000256" key="3">
    <source>
        <dbReference type="ARBA" id="ARBA00022753"/>
    </source>
</evidence>
<comment type="subunit">
    <text evidence="6">Component of the commander complex that is essential for endosomal recycling of transmembrane cargos; the commander complex is composed of the CCC subcomplex and the retriever subcomplex. Component of the heterotrimeric retriever complex consisting of VPS26C, VPS29 and VPS35L; within the complex interacts with VPS35L. Interacts with SNX17 (via C-terminus); the interaction is direct and associates SNX17 with the retriever complex. Interacts with SNX31; the interaction is direct.</text>
</comment>
<dbReference type="Pfam" id="PF03643">
    <property type="entry name" value="Vps26"/>
    <property type="match status" value="1"/>
</dbReference>
<comment type="similarity">
    <text evidence="2">Belongs to the VPS26 family.</text>
</comment>
<dbReference type="Proteomes" id="UP000515160">
    <property type="component" value="Chromosome 3"/>
</dbReference>
<dbReference type="FunFam" id="2.60.40.640:FF:000009">
    <property type="entry name" value="Down syndrome critical region protein 3"/>
    <property type="match status" value="1"/>
</dbReference>
<dbReference type="InterPro" id="IPR014752">
    <property type="entry name" value="Arrestin-like_C"/>
</dbReference>
<dbReference type="GO" id="GO:0006886">
    <property type="term" value="P:intracellular protein transport"/>
    <property type="evidence" value="ECO:0007669"/>
    <property type="project" value="InterPro"/>
</dbReference>
<reference evidence="8 9" key="1">
    <citation type="submission" date="2025-04" db="UniProtKB">
        <authorList>
            <consortium name="RefSeq"/>
        </authorList>
    </citation>
    <scope>IDENTIFICATION</scope>
    <source>
        <strain evidence="8 9">15112-1751.03</strain>
        <tissue evidence="8 9">Whole Adult</tissue>
    </source>
</reference>
<sequence>MSASAFNFDIKLKRENKVYYENDMLIGCVQFQCPSETKHDGILLTLDGVVNLQLSSKTVGLFDAFYNSVKPITLLQNSLELSAPGKLSAGNSEFHFELPLVCKKEPRKLYETYHGVFISINYQLKCDVNVKRNFLGKSLQKTQQFCVQYKPLPLDNEASRLAVPFSLSMSNAKERVTMPRFLITGRLDRLESCVTMPITGSLTVQHTEAPIKSIEMQLVRVETCGCDEGYSKDATEVQTIQIADGNVMPKLEIPIYMVLPRLFTCPTLLTKNFKIEFELNLVVLFKEDHSVSENFKILLKRASGPLPSKLTTAGR</sequence>
<evidence type="ECO:0000256" key="2">
    <source>
        <dbReference type="ARBA" id="ARBA00009100"/>
    </source>
</evidence>
<protein>
    <recommendedName>
        <fullName evidence="4">Vacuolar protein sorting-associated protein 26C</fullName>
    </recommendedName>
</protein>
<proteinExistence type="inferred from homology"/>
<dbReference type="RefSeq" id="XP_034110017.1">
    <property type="nucleotide sequence ID" value="XM_034254126.2"/>
</dbReference>
<evidence type="ECO:0000313" key="7">
    <source>
        <dbReference type="Proteomes" id="UP000515160"/>
    </source>
</evidence>
<comment type="function">
    <text evidence="5">Component of the commander complex that is essential for endosomal recycling of transmembrane cargos; the commander complex is composed of the CCC subcomplex and the retriever subcomplex. Component of the retriever complex, which is a heterotrimeric complex related to retromer cargo-selective complex (CSC) and essential for retromer-independent retrieval and recycling of numerous cargos such as integrin alpha-5/beta-1 (ITGA5:ITGB1). The recruitment of the retriever complex to the endosomal membrane involves CCC and WASH complexes. In the endosomes, drives the retriever and recycling of NxxY-motif-containing cargo proteins by coupling to SNX17, a cargo essential for the homeostatic maintenance of numerous cell surface proteins associated with processes that include cell migration, cell adhesion, nutrient supply and cell signaling.</text>
</comment>
<dbReference type="AlphaFoldDB" id="A0A6P8XCV3"/>
<organism evidence="7 10">
    <name type="scientific">Drosophila albomicans</name>
    <name type="common">Fruit fly</name>
    <dbReference type="NCBI Taxonomy" id="7291"/>
    <lineage>
        <taxon>Eukaryota</taxon>
        <taxon>Metazoa</taxon>
        <taxon>Ecdysozoa</taxon>
        <taxon>Arthropoda</taxon>
        <taxon>Hexapoda</taxon>
        <taxon>Insecta</taxon>
        <taxon>Pterygota</taxon>
        <taxon>Neoptera</taxon>
        <taxon>Endopterygota</taxon>
        <taxon>Diptera</taxon>
        <taxon>Brachycera</taxon>
        <taxon>Muscomorpha</taxon>
        <taxon>Ephydroidea</taxon>
        <taxon>Drosophilidae</taxon>
        <taxon>Drosophila</taxon>
    </lineage>
</organism>
<dbReference type="RefSeq" id="XP_034110016.1">
    <property type="nucleotide sequence ID" value="XM_034254125.2"/>
</dbReference>
<dbReference type="RefSeq" id="XP_034110018.1">
    <property type="nucleotide sequence ID" value="XM_034254127.2"/>
</dbReference>
<evidence type="ECO:0000256" key="5">
    <source>
        <dbReference type="ARBA" id="ARBA00093280"/>
    </source>
</evidence>
<dbReference type="InterPro" id="IPR028934">
    <property type="entry name" value="Vps26-related"/>
</dbReference>
<keyword evidence="7" id="KW-1185">Reference proteome</keyword>